<dbReference type="Gene3D" id="3.90.226.10">
    <property type="entry name" value="2-enoyl-CoA Hydratase, Chain A, domain 1"/>
    <property type="match status" value="1"/>
</dbReference>
<accession>A0A840ETM8</accession>
<protein>
    <submittedName>
        <fullName evidence="2">Enoyl-CoA hydratase/carnithine racemase</fullName>
    </submittedName>
</protein>
<dbReference type="InterPro" id="IPR029045">
    <property type="entry name" value="ClpP/crotonase-like_dom_sf"/>
</dbReference>
<dbReference type="GO" id="GO:0003824">
    <property type="term" value="F:catalytic activity"/>
    <property type="evidence" value="ECO:0007669"/>
    <property type="project" value="UniProtKB-ARBA"/>
</dbReference>
<sequence>MTAVITRVADGVGVVTLNRPEQMNAITVDLGRELREAIAALGSDPEVTVMVIRGAGGNFCAGGDFAEVERLRALGLDALRELFVNFSDACREIARTPIPVIAVVEGVAMAGGFELMQAADLCLVADGARIADNHIRFGQIPGGGSSQRLARLVGRQQALGLLLSGDRLSGNDAAALGLAYRSWPDDDFDTEVERFVTTLAGRDRNAVLGIKRLVYRRLDEHLDAGLDSELEAVVDHIGGEAGRAGVDAFSKRK</sequence>
<dbReference type="AlphaFoldDB" id="A0A840ETM8"/>
<gene>
    <name evidence="2" type="ORF">BKA16_000270</name>
</gene>
<name>A0A840ETM8_9ACTN</name>
<dbReference type="InterPro" id="IPR001753">
    <property type="entry name" value="Enoyl-CoA_hydra/iso"/>
</dbReference>
<dbReference type="Proteomes" id="UP000551501">
    <property type="component" value="Unassembled WGS sequence"/>
</dbReference>
<dbReference type="CDD" id="cd06558">
    <property type="entry name" value="crotonase-like"/>
    <property type="match status" value="1"/>
</dbReference>
<dbReference type="SUPFAM" id="SSF52096">
    <property type="entry name" value="ClpP/crotonase"/>
    <property type="match status" value="1"/>
</dbReference>
<comment type="similarity">
    <text evidence="1">Belongs to the enoyl-CoA hydratase/isomerase family.</text>
</comment>
<keyword evidence="3" id="KW-1185">Reference proteome</keyword>
<dbReference type="PANTHER" id="PTHR43802">
    <property type="entry name" value="ENOYL-COA HYDRATASE"/>
    <property type="match status" value="1"/>
</dbReference>
<dbReference type="EMBL" id="JACIFP010000001">
    <property type="protein sequence ID" value="MBB4133718.1"/>
    <property type="molecule type" value="Genomic_DNA"/>
</dbReference>
<dbReference type="PANTHER" id="PTHR43802:SF1">
    <property type="entry name" value="IP11341P-RELATED"/>
    <property type="match status" value="1"/>
</dbReference>
<reference evidence="2 3" key="1">
    <citation type="submission" date="2020-08" db="EMBL/GenBank/DDBJ databases">
        <title>Sequencing the genomes of 1000 actinobacteria strains.</title>
        <authorList>
            <person name="Klenk H.-P."/>
        </authorList>
    </citation>
    <scope>NUCLEOTIDE SEQUENCE [LARGE SCALE GENOMIC DNA]</scope>
    <source>
        <strain evidence="2 3">DSM 45298</strain>
    </source>
</reference>
<comment type="caution">
    <text evidence="2">The sequence shown here is derived from an EMBL/GenBank/DDBJ whole genome shotgun (WGS) entry which is preliminary data.</text>
</comment>
<evidence type="ECO:0000313" key="2">
    <source>
        <dbReference type="EMBL" id="MBB4133718.1"/>
    </source>
</evidence>
<dbReference type="Pfam" id="PF00378">
    <property type="entry name" value="ECH_1"/>
    <property type="match status" value="1"/>
</dbReference>
<organism evidence="2 3">
    <name type="scientific">Gordonia humi</name>
    <dbReference type="NCBI Taxonomy" id="686429"/>
    <lineage>
        <taxon>Bacteria</taxon>
        <taxon>Bacillati</taxon>
        <taxon>Actinomycetota</taxon>
        <taxon>Actinomycetes</taxon>
        <taxon>Mycobacteriales</taxon>
        <taxon>Gordoniaceae</taxon>
        <taxon>Gordonia</taxon>
    </lineage>
</organism>
<evidence type="ECO:0000256" key="1">
    <source>
        <dbReference type="ARBA" id="ARBA00005254"/>
    </source>
</evidence>
<dbReference type="RefSeq" id="WP_183368876.1">
    <property type="nucleotide sequence ID" value="NZ_BAABHL010000022.1"/>
</dbReference>
<evidence type="ECO:0000313" key="3">
    <source>
        <dbReference type="Proteomes" id="UP000551501"/>
    </source>
</evidence>
<proteinExistence type="inferred from homology"/>